<evidence type="ECO:0000259" key="1">
    <source>
        <dbReference type="PROSITE" id="PS51186"/>
    </source>
</evidence>
<dbReference type="SUPFAM" id="SSF55729">
    <property type="entry name" value="Acyl-CoA N-acyltransferases (Nat)"/>
    <property type="match status" value="1"/>
</dbReference>
<feature type="domain" description="N-acetyltransferase" evidence="1">
    <location>
        <begin position="74"/>
        <end position="233"/>
    </location>
</feature>
<evidence type="ECO:0000313" key="2">
    <source>
        <dbReference type="EMBL" id="KAF2153601.1"/>
    </source>
</evidence>
<dbReference type="InterPro" id="IPR051908">
    <property type="entry name" value="Ribosomal_N-acetyltransferase"/>
</dbReference>
<proteinExistence type="predicted"/>
<dbReference type="EMBL" id="ML996085">
    <property type="protein sequence ID" value="KAF2153601.1"/>
    <property type="molecule type" value="Genomic_DNA"/>
</dbReference>
<protein>
    <submittedName>
        <fullName evidence="2">Gcn5-related n-acetyltransferase</fullName>
    </submittedName>
</protein>
<gene>
    <name evidence="2" type="ORF">K461DRAFT_278407</name>
</gene>
<dbReference type="GO" id="GO:0008999">
    <property type="term" value="F:protein-N-terminal-alanine acetyltransferase activity"/>
    <property type="evidence" value="ECO:0007669"/>
    <property type="project" value="TreeGrafter"/>
</dbReference>
<evidence type="ECO:0000313" key="3">
    <source>
        <dbReference type="Proteomes" id="UP000799439"/>
    </source>
</evidence>
<dbReference type="InterPro" id="IPR000182">
    <property type="entry name" value="GNAT_dom"/>
</dbReference>
<dbReference type="PANTHER" id="PTHR43441:SF2">
    <property type="entry name" value="FAMILY ACETYLTRANSFERASE, PUTATIVE (AFU_ORTHOLOGUE AFUA_7G00850)-RELATED"/>
    <property type="match status" value="1"/>
</dbReference>
<dbReference type="InterPro" id="IPR016181">
    <property type="entry name" value="Acyl_CoA_acyltransferase"/>
</dbReference>
<keyword evidence="3" id="KW-1185">Reference proteome</keyword>
<organism evidence="2 3">
    <name type="scientific">Myriangium duriaei CBS 260.36</name>
    <dbReference type="NCBI Taxonomy" id="1168546"/>
    <lineage>
        <taxon>Eukaryota</taxon>
        <taxon>Fungi</taxon>
        <taxon>Dikarya</taxon>
        <taxon>Ascomycota</taxon>
        <taxon>Pezizomycotina</taxon>
        <taxon>Dothideomycetes</taxon>
        <taxon>Dothideomycetidae</taxon>
        <taxon>Myriangiales</taxon>
        <taxon>Myriangiaceae</taxon>
        <taxon>Myriangium</taxon>
    </lineage>
</organism>
<dbReference type="Pfam" id="PF13302">
    <property type="entry name" value="Acetyltransf_3"/>
    <property type="match status" value="1"/>
</dbReference>
<dbReference type="GO" id="GO:1990189">
    <property type="term" value="F:protein N-terminal-serine acetyltransferase activity"/>
    <property type="evidence" value="ECO:0007669"/>
    <property type="project" value="TreeGrafter"/>
</dbReference>
<dbReference type="PANTHER" id="PTHR43441">
    <property type="entry name" value="RIBOSOMAL-PROTEIN-SERINE ACETYLTRANSFERASE"/>
    <property type="match status" value="1"/>
</dbReference>
<accession>A0A9P4J1V0</accession>
<dbReference type="OrthoDB" id="41238at2759"/>
<dbReference type="Proteomes" id="UP000799439">
    <property type="component" value="Unassembled WGS sequence"/>
</dbReference>
<name>A0A9P4J1V0_9PEZI</name>
<reference evidence="2" key="1">
    <citation type="journal article" date="2020" name="Stud. Mycol.">
        <title>101 Dothideomycetes genomes: a test case for predicting lifestyles and emergence of pathogens.</title>
        <authorList>
            <person name="Haridas S."/>
            <person name="Albert R."/>
            <person name="Binder M."/>
            <person name="Bloem J."/>
            <person name="Labutti K."/>
            <person name="Salamov A."/>
            <person name="Andreopoulos B."/>
            <person name="Baker S."/>
            <person name="Barry K."/>
            <person name="Bills G."/>
            <person name="Bluhm B."/>
            <person name="Cannon C."/>
            <person name="Castanera R."/>
            <person name="Culley D."/>
            <person name="Daum C."/>
            <person name="Ezra D."/>
            <person name="Gonzalez J."/>
            <person name="Henrissat B."/>
            <person name="Kuo A."/>
            <person name="Liang C."/>
            <person name="Lipzen A."/>
            <person name="Lutzoni F."/>
            <person name="Magnuson J."/>
            <person name="Mondo S."/>
            <person name="Nolan M."/>
            <person name="Ohm R."/>
            <person name="Pangilinan J."/>
            <person name="Park H.-J."/>
            <person name="Ramirez L."/>
            <person name="Alfaro M."/>
            <person name="Sun H."/>
            <person name="Tritt A."/>
            <person name="Yoshinaga Y."/>
            <person name="Zwiers L.-H."/>
            <person name="Turgeon B."/>
            <person name="Goodwin S."/>
            <person name="Spatafora J."/>
            <person name="Crous P."/>
            <person name="Grigoriev I."/>
        </authorList>
    </citation>
    <scope>NUCLEOTIDE SEQUENCE</scope>
    <source>
        <strain evidence="2">CBS 260.36</strain>
    </source>
</reference>
<dbReference type="Gene3D" id="3.40.630.30">
    <property type="match status" value="1"/>
</dbReference>
<sequence length="274" mass="31092">MTHSPMCLPNNCRISMLMRLSDLIYPSITQQIGKHPMSRQEVCTDPESGLPVGPSVEGPPAIHPGHFTLKGRLVTIVPLDPAAHGQVLFETTSRGQEKHELWQYMLDGPWETRESFQKALVEKSTMQDPVFHTILSAESSLPLGMASYLNIKPEQRAIEIGSILYSKKLQRTAAATEAMYLMAKHAFETLHYRRYEWKANELNQPSLRAAARLGFVYEGVFRNHMIVKGRSRNTAWFSITDAEWPDRKAALEEYLAEENFGADGQQIEPLRRII</sequence>
<dbReference type="PROSITE" id="PS51186">
    <property type="entry name" value="GNAT"/>
    <property type="match status" value="1"/>
</dbReference>
<dbReference type="FunFam" id="3.40.630.30:FF:000047">
    <property type="entry name" value="Acetyltransferase, GNAT family"/>
    <property type="match status" value="1"/>
</dbReference>
<comment type="caution">
    <text evidence="2">The sequence shown here is derived from an EMBL/GenBank/DDBJ whole genome shotgun (WGS) entry which is preliminary data.</text>
</comment>
<dbReference type="AlphaFoldDB" id="A0A9P4J1V0"/>